<dbReference type="AlphaFoldDB" id="A0A1H2TH76"/>
<evidence type="ECO:0000313" key="1">
    <source>
        <dbReference type="EMBL" id="SDW43160.1"/>
    </source>
</evidence>
<organism evidence="1 2">
    <name type="scientific">Nitrosomonas communis</name>
    <dbReference type="NCBI Taxonomy" id="44574"/>
    <lineage>
        <taxon>Bacteria</taxon>
        <taxon>Pseudomonadati</taxon>
        <taxon>Pseudomonadota</taxon>
        <taxon>Betaproteobacteria</taxon>
        <taxon>Nitrosomonadales</taxon>
        <taxon>Nitrosomonadaceae</taxon>
        <taxon>Nitrosomonas</taxon>
    </lineage>
</organism>
<dbReference type="EMBL" id="FNNH01000011">
    <property type="protein sequence ID" value="SDW43160.1"/>
    <property type="molecule type" value="Genomic_DNA"/>
</dbReference>
<protein>
    <submittedName>
        <fullName evidence="1">Uncharacterized protein</fullName>
    </submittedName>
</protein>
<dbReference type="Proteomes" id="UP000183454">
    <property type="component" value="Unassembled WGS sequence"/>
</dbReference>
<accession>A0A1H2TH76</accession>
<gene>
    <name evidence="1" type="ORF">SAMN05421882_10119</name>
</gene>
<name>A0A1H2TH76_9PROT</name>
<evidence type="ECO:0000313" key="2">
    <source>
        <dbReference type="Proteomes" id="UP000183454"/>
    </source>
</evidence>
<sequence length="84" mass="9573">MNLNHGVIGRCKSRVRWHNTPGLTETVVCFAWQAEGQLRLMFQDEARFGRVSDIPMWVPSTYTTIMPGNDHPSICLCLCCCLCR</sequence>
<reference evidence="1 2" key="1">
    <citation type="submission" date="2016-10" db="EMBL/GenBank/DDBJ databases">
        <authorList>
            <person name="de Groot N.N."/>
        </authorList>
    </citation>
    <scope>NUCLEOTIDE SEQUENCE [LARGE SCALE GENOMIC DNA]</scope>
    <source>
        <strain evidence="1 2">Nm110</strain>
    </source>
</reference>
<proteinExistence type="predicted"/>